<keyword evidence="3" id="KW-1185">Reference proteome</keyword>
<gene>
    <name evidence="2" type="ORF">D2V17_03495</name>
</gene>
<proteinExistence type="predicted"/>
<comment type="caution">
    <text evidence="2">The sequence shown here is derived from an EMBL/GenBank/DDBJ whole genome shotgun (WGS) entry which is preliminary data.</text>
</comment>
<protein>
    <submittedName>
        <fullName evidence="2">Uncharacterized protein</fullName>
    </submittedName>
</protein>
<dbReference type="EMBL" id="QXFM01000027">
    <property type="protein sequence ID" value="RIV91125.1"/>
    <property type="molecule type" value="Genomic_DNA"/>
</dbReference>
<evidence type="ECO:0000313" key="2">
    <source>
        <dbReference type="EMBL" id="RIV91125.1"/>
    </source>
</evidence>
<dbReference type="Proteomes" id="UP000265366">
    <property type="component" value="Unassembled WGS sequence"/>
</dbReference>
<evidence type="ECO:0000313" key="3">
    <source>
        <dbReference type="Proteomes" id="UP000265366"/>
    </source>
</evidence>
<feature type="region of interest" description="Disordered" evidence="1">
    <location>
        <begin position="47"/>
        <end position="83"/>
    </location>
</feature>
<feature type="compositionally biased region" description="Low complexity" evidence="1">
    <location>
        <begin position="67"/>
        <end position="83"/>
    </location>
</feature>
<organism evidence="2 3">
    <name type="scientific">Aurantiacibacter xanthus</name>
    <dbReference type="NCBI Taxonomy" id="1784712"/>
    <lineage>
        <taxon>Bacteria</taxon>
        <taxon>Pseudomonadati</taxon>
        <taxon>Pseudomonadota</taxon>
        <taxon>Alphaproteobacteria</taxon>
        <taxon>Sphingomonadales</taxon>
        <taxon>Erythrobacteraceae</taxon>
        <taxon>Aurantiacibacter</taxon>
    </lineage>
</organism>
<dbReference type="RefSeq" id="WP_119591747.1">
    <property type="nucleotide sequence ID" value="NZ_QXFM01000027.1"/>
</dbReference>
<sequence>MSQTFAFYDARAQEAARDAKAATLDNVRERALRSQKTWRALADQARKIEKSRAKAASERLERRAAENDAAAAAAETRAATAEA</sequence>
<reference evidence="2 3" key="1">
    <citation type="submission" date="2018-08" db="EMBL/GenBank/DDBJ databases">
        <title>Erythrobacter zhengii sp.nov., a bacterium isolated from deep-sea sediment.</title>
        <authorList>
            <person name="Fang C."/>
            <person name="Wu Y.-H."/>
            <person name="Sun C."/>
            <person name="Wang H."/>
            <person name="Cheng H."/>
            <person name="Meng F.-X."/>
            <person name="Wang C.-S."/>
            <person name="Xu X.-W."/>
        </authorList>
    </citation>
    <scope>NUCLEOTIDE SEQUENCE [LARGE SCALE GENOMIC DNA]</scope>
    <source>
        <strain evidence="2 3">CCTCC AB 2015396</strain>
    </source>
</reference>
<dbReference type="AlphaFoldDB" id="A0A3A1PC44"/>
<accession>A0A3A1PC44</accession>
<name>A0A3A1PC44_9SPHN</name>
<evidence type="ECO:0000256" key="1">
    <source>
        <dbReference type="SAM" id="MobiDB-lite"/>
    </source>
</evidence>
<feature type="compositionally biased region" description="Basic and acidic residues" evidence="1">
    <location>
        <begin position="47"/>
        <end position="66"/>
    </location>
</feature>